<dbReference type="InterPro" id="IPR002881">
    <property type="entry name" value="DUF58"/>
</dbReference>
<dbReference type="AlphaFoldDB" id="A0A3B0ZAC0"/>
<dbReference type="PANTHER" id="PTHR33608:SF12">
    <property type="entry name" value="DUF58 DOMAIN-CONTAINING PROTEIN"/>
    <property type="match status" value="1"/>
</dbReference>
<dbReference type="EMBL" id="UOFQ01000183">
    <property type="protein sequence ID" value="VAW90355.1"/>
    <property type="molecule type" value="Genomic_DNA"/>
</dbReference>
<accession>A0A3B0ZAC0</accession>
<proteinExistence type="predicted"/>
<dbReference type="Pfam" id="PF01882">
    <property type="entry name" value="DUF58"/>
    <property type="match status" value="1"/>
</dbReference>
<feature type="domain" description="DUF58" evidence="1">
    <location>
        <begin position="84"/>
        <end position="309"/>
    </location>
</feature>
<dbReference type="PANTHER" id="PTHR33608">
    <property type="entry name" value="BLL2464 PROTEIN"/>
    <property type="match status" value="1"/>
</dbReference>
<protein>
    <recommendedName>
        <fullName evidence="1">DUF58 domain-containing protein</fullName>
    </recommendedName>
</protein>
<organism evidence="2">
    <name type="scientific">hydrothermal vent metagenome</name>
    <dbReference type="NCBI Taxonomy" id="652676"/>
    <lineage>
        <taxon>unclassified sequences</taxon>
        <taxon>metagenomes</taxon>
        <taxon>ecological metagenomes</taxon>
    </lineage>
</organism>
<evidence type="ECO:0000259" key="1">
    <source>
        <dbReference type="Pfam" id="PF01882"/>
    </source>
</evidence>
<evidence type="ECO:0000313" key="2">
    <source>
        <dbReference type="EMBL" id="VAW90355.1"/>
    </source>
</evidence>
<sequence length="346" mass="38587">MLKRLSQLFARGASQESLAGEARASSVSSAVIDTPFDPVRPDKKSLIGLHREAAGLSLNALKVRAAQSGQYLSSFRGRGMEFDEVRPYQAGDDVRTLDWRVMARTGKPHTKLFREERERAVLLWVDSRRSMFFATRGAFKSVVAARAAVLLGWAAVAQGDRIGGLIFSEQQHEELRPQGSKHAVLHLIQRMVKQEQLAWEQAKAATQHNSDVASDAAVQSLLRLRRVARPGSLVVLLSDFRDVEERSELHLAQLARHNDVVMFFIYDELESTLPPAGLYRVGDGEQAVTLDTTAAAARDAYHQRFIERRDALQALCRRHGICFIPCSTTQSMTQRLREGLGMRGVV</sequence>
<name>A0A3B0ZAC0_9ZZZZ</name>
<reference evidence="2" key="1">
    <citation type="submission" date="2018-06" db="EMBL/GenBank/DDBJ databases">
        <authorList>
            <person name="Zhirakovskaya E."/>
        </authorList>
    </citation>
    <scope>NUCLEOTIDE SEQUENCE</scope>
</reference>
<gene>
    <name evidence="2" type="ORF">MNBD_GAMMA17-450</name>
</gene>